<dbReference type="PANTHER" id="PTHR35024:SF4">
    <property type="entry name" value="POLYMER-FORMING CYTOSKELETAL PROTEIN"/>
    <property type="match status" value="1"/>
</dbReference>
<proteinExistence type="inferred from homology"/>
<comment type="similarity">
    <text evidence="1">Belongs to the bactofilin family.</text>
</comment>
<dbReference type="EMBL" id="MARB01000011">
    <property type="protein sequence ID" value="ODJ87505.1"/>
    <property type="molecule type" value="Genomic_DNA"/>
</dbReference>
<dbReference type="OrthoDB" id="5294247at2"/>
<keyword evidence="4" id="KW-1185">Reference proteome</keyword>
<protein>
    <submittedName>
        <fullName evidence="3">Polymer-forming cytoskeletal</fullName>
    </submittedName>
</protein>
<evidence type="ECO:0000256" key="2">
    <source>
        <dbReference type="SAM" id="MobiDB-lite"/>
    </source>
</evidence>
<sequence length="152" mass="16062">MFGKSKKKFRSPRITTVIGSGTEIKGDITFSNGLHVDGVIRGDVLSDPQDPSATLTLSELGTIDGNVRVGNVMLNGTVVGDVIAGNRVELAPKARITGTLTYAMLEMAMGAEVNGKLIHASEQDPPQLPYDGKPQQEETVVSDGEKVITPEG</sequence>
<reference evidence="3 4" key="1">
    <citation type="submission" date="2016-06" db="EMBL/GenBank/DDBJ databases">
        <title>Genome sequence of endosymbiont of Candidatus Endolucinida thiodiazotropha.</title>
        <authorList>
            <person name="Poehlein A."/>
            <person name="Koenig S."/>
            <person name="Heiden S.E."/>
            <person name="Thuermer A."/>
            <person name="Voget S."/>
            <person name="Daniel R."/>
            <person name="Markert S."/>
            <person name="Gros O."/>
            <person name="Schweder T."/>
        </authorList>
    </citation>
    <scope>NUCLEOTIDE SEQUENCE [LARGE SCALE GENOMIC DNA]</scope>
    <source>
        <strain evidence="3 4">COS</strain>
    </source>
</reference>
<dbReference type="Proteomes" id="UP000094769">
    <property type="component" value="Unassembled WGS sequence"/>
</dbReference>
<name>A0A7Z1AEZ3_9GAMM</name>
<gene>
    <name evidence="3" type="ORF">CODIS_22100</name>
</gene>
<organism evidence="3 4">
    <name type="scientific">Candidatus Thiodiazotropha endolucinida</name>
    <dbReference type="NCBI Taxonomy" id="1655433"/>
    <lineage>
        <taxon>Bacteria</taxon>
        <taxon>Pseudomonadati</taxon>
        <taxon>Pseudomonadota</taxon>
        <taxon>Gammaproteobacteria</taxon>
        <taxon>Chromatiales</taxon>
        <taxon>Sedimenticolaceae</taxon>
        <taxon>Candidatus Thiodiazotropha</taxon>
    </lineage>
</organism>
<accession>A0A7Z1AEZ3</accession>
<dbReference type="InterPro" id="IPR007607">
    <property type="entry name" value="BacA/B"/>
</dbReference>
<feature type="compositionally biased region" description="Basic and acidic residues" evidence="2">
    <location>
        <begin position="143"/>
        <end position="152"/>
    </location>
</feature>
<feature type="region of interest" description="Disordered" evidence="2">
    <location>
        <begin position="121"/>
        <end position="152"/>
    </location>
</feature>
<evidence type="ECO:0000256" key="1">
    <source>
        <dbReference type="ARBA" id="ARBA00044755"/>
    </source>
</evidence>
<evidence type="ECO:0000313" key="4">
    <source>
        <dbReference type="Proteomes" id="UP000094769"/>
    </source>
</evidence>
<dbReference type="PANTHER" id="PTHR35024">
    <property type="entry name" value="HYPOTHETICAL CYTOSOLIC PROTEIN"/>
    <property type="match status" value="1"/>
</dbReference>
<comment type="caution">
    <text evidence="3">The sequence shown here is derived from an EMBL/GenBank/DDBJ whole genome shotgun (WGS) entry which is preliminary data.</text>
</comment>
<dbReference type="Pfam" id="PF04519">
    <property type="entry name" value="Bactofilin"/>
    <property type="match status" value="1"/>
</dbReference>
<dbReference type="AlphaFoldDB" id="A0A7Z1AEZ3"/>
<evidence type="ECO:0000313" key="3">
    <source>
        <dbReference type="EMBL" id="ODJ87505.1"/>
    </source>
</evidence>
<dbReference type="RefSeq" id="WP_069124811.1">
    <property type="nucleotide sequence ID" value="NZ_MARB01000011.1"/>
</dbReference>